<name>A0A4S8ST69_AURPU</name>
<evidence type="ECO:0000313" key="3">
    <source>
        <dbReference type="Proteomes" id="UP000304951"/>
    </source>
</evidence>
<dbReference type="Proteomes" id="UP000304951">
    <property type="component" value="Unassembled WGS sequence"/>
</dbReference>
<dbReference type="AlphaFoldDB" id="A0A4S8ST69"/>
<evidence type="ECO:0000313" key="2">
    <source>
        <dbReference type="EMBL" id="THV74302.1"/>
    </source>
</evidence>
<feature type="transmembrane region" description="Helical" evidence="1">
    <location>
        <begin position="12"/>
        <end position="33"/>
    </location>
</feature>
<sequence length="643" mass="67270">MDVKGWFPSSIHLYIILYPTWSSLAMLSLPIILSFTTSLAAAAGLSDASLKNYVNSLELDYSFNPVKEAYWTSLPHHRRTPFALSPDGSRAFLAYLDNSETDVHIQRVDPKTFAAVGSAVTVKGGKEAGGLVAHNDGFALLTNEALPSGTSNAPADSTPVPVLYRYTEGEQTFKTFLGGPGVHESDGLSASPDLNGDLVYSEKAGLYGAYFVVTDYSGWAEGHFGDSVQYISTNGSLETLPESSAWGCSHNTGIAFEAADAVPFASICAEDQGDIWLNTNNRGMDLSGTKISNENTTNGAGGESMGGMSGSYSNLARYQGEDSYIFSWVSRGAVDLYENSWMGKGYVASANRTNGRNVAIATFSDKQTMDGEQASSVVGAKDGDSQVNWITSGTADCSNAHVATFDGANALVTWEQIDEPQCNNIAMGCQGEFSGSYFQLVNKGSKVGEPLKLMDTYVAGDMVTMDDGRICWPYVNMTWRLDQAAGSYGGLPSSTTKQISFACMSSGNDTSSSSAVASSTAVSSAISSSSAVSPSTVASTQVEVTAATVSTSSSAVASKVPASFPVVSSSSTIASSISSVKIAKIAHSSTSSLATSVSASATTFSTHVRASSTSSVAAKEAPTALADAAENKGEDCKVQYIYE</sequence>
<dbReference type="EMBL" id="QZAF01000066">
    <property type="protein sequence ID" value="THV74302.1"/>
    <property type="molecule type" value="Genomic_DNA"/>
</dbReference>
<organism evidence="2 3">
    <name type="scientific">Aureobasidium pullulans</name>
    <name type="common">Black yeast</name>
    <name type="synonym">Pullularia pullulans</name>
    <dbReference type="NCBI Taxonomy" id="5580"/>
    <lineage>
        <taxon>Eukaryota</taxon>
        <taxon>Fungi</taxon>
        <taxon>Dikarya</taxon>
        <taxon>Ascomycota</taxon>
        <taxon>Pezizomycotina</taxon>
        <taxon>Dothideomycetes</taxon>
        <taxon>Dothideomycetidae</taxon>
        <taxon>Dothideales</taxon>
        <taxon>Saccotheciaceae</taxon>
        <taxon>Aureobasidium</taxon>
    </lineage>
</organism>
<comment type="caution">
    <text evidence="2">The sequence shown here is derived from an EMBL/GenBank/DDBJ whole genome shotgun (WGS) entry which is preliminary data.</text>
</comment>
<proteinExistence type="predicted"/>
<evidence type="ECO:0000256" key="1">
    <source>
        <dbReference type="SAM" id="Phobius"/>
    </source>
</evidence>
<protein>
    <submittedName>
        <fullName evidence="2">Uncharacterized protein</fullName>
    </submittedName>
</protein>
<keyword evidence="1" id="KW-0472">Membrane</keyword>
<reference evidence="2 3" key="1">
    <citation type="submission" date="2018-10" db="EMBL/GenBank/DDBJ databases">
        <title>Fifty Aureobasidium pullulans genomes reveal a recombining polyextremotolerant generalist.</title>
        <authorList>
            <person name="Gostincar C."/>
            <person name="Turk M."/>
            <person name="Zajc J."/>
            <person name="Gunde-Cimerman N."/>
        </authorList>
    </citation>
    <scope>NUCLEOTIDE SEQUENCE [LARGE SCALE GENOMIC DNA]</scope>
    <source>
        <strain evidence="2 3">EXF-11900</strain>
    </source>
</reference>
<gene>
    <name evidence="2" type="ORF">D6D28_02665</name>
</gene>
<keyword evidence="1" id="KW-0812">Transmembrane</keyword>
<accession>A0A4S8ST69</accession>
<keyword evidence="1" id="KW-1133">Transmembrane helix</keyword>